<keyword evidence="1" id="KW-0813">Transport</keyword>
<dbReference type="InterPro" id="IPR014729">
    <property type="entry name" value="Rossmann-like_a/b/a_fold"/>
</dbReference>
<protein>
    <submittedName>
        <fullName evidence="3">Electron transfer flavoprotein beta subunit</fullName>
    </submittedName>
</protein>
<keyword evidence="4" id="KW-1185">Reference proteome</keyword>
<dbReference type="SUPFAM" id="SSF52402">
    <property type="entry name" value="Adenine nucleotide alpha hydrolases-like"/>
    <property type="match status" value="1"/>
</dbReference>
<keyword evidence="1" id="KW-0249">Electron transport</keyword>
<dbReference type="OrthoDB" id="5598152at2"/>
<evidence type="ECO:0000313" key="4">
    <source>
        <dbReference type="Proteomes" id="UP000244081"/>
    </source>
</evidence>
<evidence type="ECO:0000256" key="1">
    <source>
        <dbReference type="ARBA" id="ARBA00022982"/>
    </source>
</evidence>
<comment type="caution">
    <text evidence="3">The sequence shown here is derived from an EMBL/GenBank/DDBJ whole genome shotgun (WGS) entry which is preliminary data.</text>
</comment>
<evidence type="ECO:0000259" key="2">
    <source>
        <dbReference type="Pfam" id="PF01012"/>
    </source>
</evidence>
<dbReference type="Gene3D" id="3.40.50.620">
    <property type="entry name" value="HUPs"/>
    <property type="match status" value="1"/>
</dbReference>
<dbReference type="EMBL" id="QAYG01000006">
    <property type="protein sequence ID" value="PTW59837.1"/>
    <property type="molecule type" value="Genomic_DNA"/>
</dbReference>
<organism evidence="3 4">
    <name type="scientific">Breoghania corrubedonensis</name>
    <dbReference type="NCBI Taxonomy" id="665038"/>
    <lineage>
        <taxon>Bacteria</taxon>
        <taxon>Pseudomonadati</taxon>
        <taxon>Pseudomonadota</taxon>
        <taxon>Alphaproteobacteria</taxon>
        <taxon>Hyphomicrobiales</taxon>
        <taxon>Stappiaceae</taxon>
        <taxon>Breoghania</taxon>
    </lineage>
</organism>
<dbReference type="Proteomes" id="UP000244081">
    <property type="component" value="Unassembled WGS sequence"/>
</dbReference>
<dbReference type="InterPro" id="IPR014730">
    <property type="entry name" value="ETF_a/b_N"/>
</dbReference>
<dbReference type="AlphaFoldDB" id="A0A2T5V7V2"/>
<sequence length="262" mass="27557">MIRVAALLSIGRHPASGRARRAGLDARGLELALRMPNAEVRAFHAGDPHAASLRDYLGMGLETLNVLNVAPGCDPVPALVEALRGVGPDLIICGMRAEAGEGSGMVPYLIAEALGHAVVCDAAAIECASGTARVVQGLPRGRRREVVVTLPAVVLVNSAAPAARAPAFARARRGRIVPHPVEAREDAFLAACEMRPWRARPKRMAVPSGGSAQERMKALTEAKAGEGRLLVNPVPEEAARAVRDYLVEKRFLRGAGDGDGRG</sequence>
<feature type="domain" description="Electron transfer flavoprotein alpha/beta-subunit N-terminal" evidence="2">
    <location>
        <begin position="26"/>
        <end position="179"/>
    </location>
</feature>
<proteinExistence type="predicted"/>
<dbReference type="RefSeq" id="WP_107990781.1">
    <property type="nucleotide sequence ID" value="NZ_QAYG01000006.1"/>
</dbReference>
<evidence type="ECO:0000313" key="3">
    <source>
        <dbReference type="EMBL" id="PTW59837.1"/>
    </source>
</evidence>
<gene>
    <name evidence="3" type="ORF">C8N35_106222</name>
</gene>
<dbReference type="Pfam" id="PF01012">
    <property type="entry name" value="ETF"/>
    <property type="match status" value="1"/>
</dbReference>
<name>A0A2T5V7V2_9HYPH</name>
<accession>A0A2T5V7V2</accession>
<reference evidence="3 4" key="1">
    <citation type="submission" date="2018-04" db="EMBL/GenBank/DDBJ databases">
        <title>Genomic Encyclopedia of Archaeal and Bacterial Type Strains, Phase II (KMG-II): from individual species to whole genera.</title>
        <authorList>
            <person name="Goeker M."/>
        </authorList>
    </citation>
    <scope>NUCLEOTIDE SEQUENCE [LARGE SCALE GENOMIC DNA]</scope>
    <source>
        <strain evidence="3 4">DSM 23382</strain>
    </source>
</reference>